<dbReference type="GO" id="GO:0004325">
    <property type="term" value="F:ferrochelatase activity"/>
    <property type="evidence" value="ECO:0007669"/>
    <property type="project" value="InterPro"/>
</dbReference>
<dbReference type="Gene3D" id="3.30.160.110">
    <property type="entry name" value="Siroheme synthase, domain 2"/>
    <property type="match status" value="1"/>
</dbReference>
<dbReference type="GO" id="GO:0019354">
    <property type="term" value="P:siroheme biosynthetic process"/>
    <property type="evidence" value="ECO:0007669"/>
    <property type="project" value="UniProtKB-UniPathway"/>
</dbReference>
<dbReference type="InterPro" id="IPR036291">
    <property type="entry name" value="NAD(P)-bd_dom_sf"/>
</dbReference>
<keyword evidence="4" id="KW-0520">NAD</keyword>
<comment type="pathway">
    <text evidence="1">Porphyrin-containing compound metabolism; siroheme biosynthesis; sirohydrochlorin from precorrin-2: step 1/1.</text>
</comment>
<organism evidence="9 10">
    <name type="scientific">Aestuariivirga litoralis</name>
    <dbReference type="NCBI Taxonomy" id="2650924"/>
    <lineage>
        <taxon>Bacteria</taxon>
        <taxon>Pseudomonadati</taxon>
        <taxon>Pseudomonadota</taxon>
        <taxon>Alphaproteobacteria</taxon>
        <taxon>Hyphomicrobiales</taxon>
        <taxon>Aestuariivirgaceae</taxon>
        <taxon>Aestuariivirga</taxon>
    </lineage>
</organism>
<dbReference type="SUPFAM" id="SSF51735">
    <property type="entry name" value="NAD(P)-binding Rossmann-fold domains"/>
    <property type="match status" value="1"/>
</dbReference>
<dbReference type="Gene3D" id="1.10.8.210">
    <property type="entry name" value="Sirohaem synthase, dimerisation domain"/>
    <property type="match status" value="1"/>
</dbReference>
<comment type="caution">
    <text evidence="9">The sequence shown here is derived from an EMBL/GenBank/DDBJ whole genome shotgun (WGS) entry which is preliminary data.</text>
</comment>
<dbReference type="UniPathway" id="UPA00262">
    <property type="reaction ID" value="UER00222"/>
</dbReference>
<dbReference type="EMBL" id="QKVK01000004">
    <property type="protein sequence ID" value="PZF76926.1"/>
    <property type="molecule type" value="Genomic_DNA"/>
</dbReference>
<dbReference type="NCBIfam" id="TIGR01470">
    <property type="entry name" value="cysG_Nterm"/>
    <property type="match status" value="1"/>
</dbReference>
<dbReference type="InterPro" id="IPR037115">
    <property type="entry name" value="Sirohaem_synt_dimer_dom_sf"/>
</dbReference>
<keyword evidence="5" id="KW-0627">Porphyrin biosynthesis</keyword>
<accession>A0A2W2BTY0</accession>
<keyword evidence="10" id="KW-1185">Reference proteome</keyword>
<dbReference type="InterPro" id="IPR014777">
    <property type="entry name" value="4pyrrole_Mease_sub1"/>
</dbReference>
<evidence type="ECO:0000256" key="2">
    <source>
        <dbReference type="ARBA" id="ARBA00012400"/>
    </source>
</evidence>
<evidence type="ECO:0000256" key="4">
    <source>
        <dbReference type="ARBA" id="ARBA00023027"/>
    </source>
</evidence>
<evidence type="ECO:0000313" key="9">
    <source>
        <dbReference type="EMBL" id="PZF76926.1"/>
    </source>
</evidence>
<dbReference type="Pfam" id="PF13241">
    <property type="entry name" value="NAD_binding_7"/>
    <property type="match status" value="1"/>
</dbReference>
<dbReference type="PANTHER" id="PTHR35330:SF1">
    <property type="entry name" value="SIROHEME BIOSYNTHESIS PROTEIN MET8"/>
    <property type="match status" value="1"/>
</dbReference>
<dbReference type="EC" id="1.3.1.76" evidence="2"/>
<dbReference type="Gene3D" id="3.40.1010.10">
    <property type="entry name" value="Cobalt-precorrin-4 Transmethylase, Domain 1"/>
    <property type="match status" value="1"/>
</dbReference>
<dbReference type="GO" id="GO:0008168">
    <property type="term" value="F:methyltransferase activity"/>
    <property type="evidence" value="ECO:0007669"/>
    <property type="project" value="InterPro"/>
</dbReference>
<dbReference type="Proteomes" id="UP000248795">
    <property type="component" value="Unassembled WGS sequence"/>
</dbReference>
<dbReference type="RefSeq" id="WP_111198497.1">
    <property type="nucleotide sequence ID" value="NZ_QKVK01000004.1"/>
</dbReference>
<evidence type="ECO:0000259" key="7">
    <source>
        <dbReference type="Pfam" id="PF00590"/>
    </source>
</evidence>
<feature type="domain" description="Tetrapyrrole methylase" evidence="7">
    <location>
        <begin position="213"/>
        <end position="316"/>
    </location>
</feature>
<evidence type="ECO:0000259" key="8">
    <source>
        <dbReference type="Pfam" id="PF10414"/>
    </source>
</evidence>
<dbReference type="Pfam" id="PF10414">
    <property type="entry name" value="CysG_dimeriser"/>
    <property type="match status" value="1"/>
</dbReference>
<feature type="domain" description="Sirohaem synthase dimerisation" evidence="8">
    <location>
        <begin position="145"/>
        <end position="190"/>
    </location>
</feature>
<dbReference type="SUPFAM" id="SSF75615">
    <property type="entry name" value="Siroheme synthase middle domains-like"/>
    <property type="match status" value="1"/>
</dbReference>
<sequence length="339" mass="36487">MRYFPIFVDLQDRPVTVVGGTEEALRKVRLLLKTGAVINIIAPALHDELAAESRVNWIARGYHAGLLEGAALVYSADAALNERVAEDAKALGIPVNAVDNPDISTFIVPSIVDRDPVVVAIGTEGTAPILGQGLRARIDAMLPQALGDLARAAAALRQRVAETIPPGNRRRGFWYRFFFGDVREAFIAGESCNYLAGVENLFAADTQTAQGRVSFVSLGSEDPELLTIKAQRKLQEADVIVHDRTVPKAILELARRDAVRVPVKGELYDGATDVLLAEAKAGKLVVRLSGDVSIEETVSVAAEGIAFETIPSVPAPRPAEVIAFPVREDIREEILRAAS</sequence>
<evidence type="ECO:0000256" key="6">
    <source>
        <dbReference type="ARBA" id="ARBA00047561"/>
    </source>
</evidence>
<dbReference type="Pfam" id="PF00590">
    <property type="entry name" value="TP_methylase"/>
    <property type="match status" value="1"/>
</dbReference>
<reference evidence="10" key="1">
    <citation type="submission" date="2018-06" db="EMBL/GenBank/DDBJ databases">
        <title>Aestuariibacter litoralis strain KCTC 52945T.</title>
        <authorList>
            <person name="Li X."/>
            <person name="Salam N."/>
            <person name="Li J.-L."/>
            <person name="Chen Y.-M."/>
            <person name="Yang Z.-W."/>
            <person name="Zhang L.-Y."/>
            <person name="Han M.-X."/>
            <person name="Xiao M."/>
            <person name="Li W.-J."/>
        </authorList>
    </citation>
    <scope>NUCLEOTIDE SEQUENCE [LARGE SCALE GENOMIC DNA]</scope>
    <source>
        <strain evidence="10">KCTC 52945</strain>
    </source>
</reference>
<evidence type="ECO:0000256" key="5">
    <source>
        <dbReference type="ARBA" id="ARBA00023244"/>
    </source>
</evidence>
<comment type="catalytic activity">
    <reaction evidence="6">
        <text>precorrin-2 + NAD(+) = sirohydrochlorin + NADH + 2 H(+)</text>
        <dbReference type="Rhea" id="RHEA:15613"/>
        <dbReference type="ChEBI" id="CHEBI:15378"/>
        <dbReference type="ChEBI" id="CHEBI:57540"/>
        <dbReference type="ChEBI" id="CHEBI:57945"/>
        <dbReference type="ChEBI" id="CHEBI:58351"/>
        <dbReference type="ChEBI" id="CHEBI:58827"/>
        <dbReference type="EC" id="1.3.1.76"/>
    </reaction>
</comment>
<dbReference type="InterPro" id="IPR028161">
    <property type="entry name" value="Met8-like"/>
</dbReference>
<dbReference type="InterPro" id="IPR019478">
    <property type="entry name" value="Sirohaem_synthase_dimer_dom"/>
</dbReference>
<dbReference type="PANTHER" id="PTHR35330">
    <property type="entry name" value="SIROHEME BIOSYNTHESIS PROTEIN MET8"/>
    <property type="match status" value="1"/>
</dbReference>
<protein>
    <recommendedName>
        <fullName evidence="2">precorrin-2 dehydrogenase</fullName>
        <ecNumber evidence="2">1.3.1.76</ecNumber>
    </recommendedName>
</protein>
<dbReference type="SUPFAM" id="SSF53790">
    <property type="entry name" value="Tetrapyrrole methylase"/>
    <property type="match status" value="1"/>
</dbReference>
<evidence type="ECO:0000256" key="1">
    <source>
        <dbReference type="ARBA" id="ARBA00005010"/>
    </source>
</evidence>
<gene>
    <name evidence="9" type="ORF">DK847_10735</name>
</gene>
<evidence type="ECO:0000256" key="3">
    <source>
        <dbReference type="ARBA" id="ARBA00023002"/>
    </source>
</evidence>
<dbReference type="GO" id="GO:0043115">
    <property type="term" value="F:precorrin-2 dehydrogenase activity"/>
    <property type="evidence" value="ECO:0007669"/>
    <property type="project" value="UniProtKB-EC"/>
</dbReference>
<dbReference type="InterPro" id="IPR000878">
    <property type="entry name" value="4pyrrol_Mease"/>
</dbReference>
<dbReference type="Gene3D" id="3.40.50.720">
    <property type="entry name" value="NAD(P)-binding Rossmann-like Domain"/>
    <property type="match status" value="1"/>
</dbReference>
<name>A0A2W2BTY0_9HYPH</name>
<proteinExistence type="predicted"/>
<evidence type="ECO:0000313" key="10">
    <source>
        <dbReference type="Proteomes" id="UP000248795"/>
    </source>
</evidence>
<dbReference type="InterPro" id="IPR006367">
    <property type="entry name" value="Sirohaem_synthase_N"/>
</dbReference>
<dbReference type="AlphaFoldDB" id="A0A2W2BTY0"/>
<dbReference type="InterPro" id="IPR035996">
    <property type="entry name" value="4pyrrol_Methylase_sf"/>
</dbReference>
<keyword evidence="3" id="KW-0560">Oxidoreductase</keyword>